<gene>
    <name evidence="16" type="ordered locus">PHZ_c2139</name>
</gene>
<name>B4REM4_PHEZH</name>
<sequence length="796" mass="85277">MNHKRYLLALLSTTSLLGVASPALTQAGGETTAVEELIVTAQRREQSLLDVPLSVAVVGGDTLRDANLASVTELTQLAAGLTYNTNFGGGFLIRGVGTQSVLISSEQSVSIVIDDIVQGLPEISFAGPSYQALTDIERVEVLRGPQGTLFGKNSSAGVVQIITKKPSLGEYLGDATVSYATDNEMRVGANVNIPLGETAAFRLSGFVNRRDGFVENRFTGKDLSGYTMRGWRAKLLWKPTDRAELYLVGAHIENEDSGNGIWTLRSCGSGFSGTQGVIVPCNEVAKYGVTAGPKNLAGAWDGPTGVKTVNDSVSGRLTYDLGGGAVLKAITGYYEIDTNEDLEVDSSPRRILSTNVTQLRQRQFSQELRLEGTYGNLDYTVGGFYYKSRNLTIGLQAGTFALIPDSSPISLTTAFGPVRCCISAQDSTTESLAAFSQGTLRLLDDRLSITGGIRYTDDKVSLDSIAYDAGNVCQVAFALGGACKVPGMNEVATRSKSVDDVSGRVSVQYEVVPDVNVYATYSTGYKGPLISYARGQPLFEVDAETVTNYEVGLKGAFFDRRLVATVALFRSRYSNFQGQTTVVDPNNPAVRSLITTNAGGLKTKGLEADVVFQATPELTLRGAYAYVPTEYIDFAIQCNDRYANPATVPGQCTYISPRAPGVLQFNAGGYPLVFAPKHTFNVGLNYERPVLGEYLFGASLTYNWRDETYTGAADPNSIVPSYGLLGANVSFGPDDGRWRVSGFARNLLDEYFVTGIFKTPLDAGTAGSTPLSTVGYSNIPSIESSRTVGVKLEVNF</sequence>
<feature type="domain" description="TonB-dependent receptor plug" evidence="15">
    <location>
        <begin position="48"/>
        <end position="158"/>
    </location>
</feature>
<dbReference type="InterPro" id="IPR012910">
    <property type="entry name" value="Plug_dom"/>
</dbReference>
<evidence type="ECO:0000313" key="16">
    <source>
        <dbReference type="EMBL" id="ACG78550.1"/>
    </source>
</evidence>
<keyword evidence="2 11" id="KW-0813">Transport</keyword>
<keyword evidence="4" id="KW-0410">Iron transport</keyword>
<dbReference type="InterPro" id="IPR036942">
    <property type="entry name" value="Beta-barrel_TonB_sf"/>
</dbReference>
<dbReference type="RefSeq" id="WP_012522692.1">
    <property type="nucleotide sequence ID" value="NC_011144.1"/>
</dbReference>
<keyword evidence="3 11" id="KW-1134">Transmembrane beta strand</keyword>
<dbReference type="CDD" id="cd01347">
    <property type="entry name" value="ligand_gated_channel"/>
    <property type="match status" value="1"/>
</dbReference>
<evidence type="ECO:0000256" key="2">
    <source>
        <dbReference type="ARBA" id="ARBA00022448"/>
    </source>
</evidence>
<evidence type="ECO:0000256" key="4">
    <source>
        <dbReference type="ARBA" id="ARBA00022496"/>
    </source>
</evidence>
<keyword evidence="16" id="KW-0675">Receptor</keyword>
<evidence type="ECO:0000256" key="11">
    <source>
        <dbReference type="PROSITE-ProRule" id="PRU01360"/>
    </source>
</evidence>
<dbReference type="Pfam" id="PF00593">
    <property type="entry name" value="TonB_dep_Rec_b-barrel"/>
    <property type="match status" value="1"/>
</dbReference>
<evidence type="ECO:0000256" key="13">
    <source>
        <dbReference type="SAM" id="SignalP"/>
    </source>
</evidence>
<keyword evidence="10 11" id="KW-0998">Cell outer membrane</keyword>
<evidence type="ECO:0000256" key="5">
    <source>
        <dbReference type="ARBA" id="ARBA00022692"/>
    </source>
</evidence>
<dbReference type="eggNOG" id="COG4771">
    <property type="taxonomic scope" value="Bacteria"/>
</dbReference>
<dbReference type="STRING" id="450851.PHZ_c2139"/>
<dbReference type="GO" id="GO:0009279">
    <property type="term" value="C:cell outer membrane"/>
    <property type="evidence" value="ECO:0007669"/>
    <property type="project" value="UniProtKB-SubCell"/>
</dbReference>
<dbReference type="InterPro" id="IPR000531">
    <property type="entry name" value="Beta-barrel_TonB"/>
</dbReference>
<evidence type="ECO:0000313" key="17">
    <source>
        <dbReference type="Proteomes" id="UP000001868"/>
    </source>
</evidence>
<dbReference type="PROSITE" id="PS52016">
    <property type="entry name" value="TONB_DEPENDENT_REC_3"/>
    <property type="match status" value="1"/>
</dbReference>
<dbReference type="PANTHER" id="PTHR32552:SF81">
    <property type="entry name" value="TONB-DEPENDENT OUTER MEMBRANE RECEPTOR"/>
    <property type="match status" value="1"/>
</dbReference>
<comment type="subcellular location">
    <subcellularLocation>
        <location evidence="1 11">Cell outer membrane</location>
        <topology evidence="1 11">Multi-pass membrane protein</topology>
    </subcellularLocation>
</comment>
<organism evidence="16 17">
    <name type="scientific">Phenylobacterium zucineum (strain HLK1)</name>
    <dbReference type="NCBI Taxonomy" id="450851"/>
    <lineage>
        <taxon>Bacteria</taxon>
        <taxon>Pseudomonadati</taxon>
        <taxon>Pseudomonadota</taxon>
        <taxon>Alphaproteobacteria</taxon>
        <taxon>Caulobacterales</taxon>
        <taxon>Caulobacteraceae</taxon>
        <taxon>Phenylobacterium</taxon>
    </lineage>
</organism>
<dbReference type="Gene3D" id="2.40.170.20">
    <property type="entry name" value="TonB-dependent receptor, beta-barrel domain"/>
    <property type="match status" value="1"/>
</dbReference>
<dbReference type="InterPro" id="IPR039426">
    <property type="entry name" value="TonB-dep_rcpt-like"/>
</dbReference>
<dbReference type="Proteomes" id="UP000001868">
    <property type="component" value="Chromosome"/>
</dbReference>
<keyword evidence="8 12" id="KW-0798">TonB box</keyword>
<keyword evidence="17" id="KW-1185">Reference proteome</keyword>
<keyword evidence="7" id="KW-0406">Ion transport</keyword>
<feature type="signal peptide" evidence="13">
    <location>
        <begin position="1"/>
        <end position="25"/>
    </location>
</feature>
<evidence type="ECO:0000256" key="7">
    <source>
        <dbReference type="ARBA" id="ARBA00023065"/>
    </source>
</evidence>
<evidence type="ECO:0000256" key="10">
    <source>
        <dbReference type="ARBA" id="ARBA00023237"/>
    </source>
</evidence>
<dbReference type="OrthoDB" id="9760333at2"/>
<dbReference type="GO" id="GO:0006826">
    <property type="term" value="P:iron ion transport"/>
    <property type="evidence" value="ECO:0007669"/>
    <property type="project" value="UniProtKB-KW"/>
</dbReference>
<evidence type="ECO:0000256" key="3">
    <source>
        <dbReference type="ARBA" id="ARBA00022452"/>
    </source>
</evidence>
<keyword evidence="13" id="KW-0732">Signal</keyword>
<evidence type="ECO:0000256" key="8">
    <source>
        <dbReference type="ARBA" id="ARBA00023077"/>
    </source>
</evidence>
<dbReference type="KEGG" id="pzu:PHZ_c2139"/>
<evidence type="ECO:0000259" key="15">
    <source>
        <dbReference type="Pfam" id="PF07715"/>
    </source>
</evidence>
<dbReference type="SUPFAM" id="SSF56935">
    <property type="entry name" value="Porins"/>
    <property type="match status" value="1"/>
</dbReference>
<dbReference type="AlphaFoldDB" id="B4REM4"/>
<evidence type="ECO:0000256" key="9">
    <source>
        <dbReference type="ARBA" id="ARBA00023136"/>
    </source>
</evidence>
<evidence type="ECO:0000256" key="1">
    <source>
        <dbReference type="ARBA" id="ARBA00004571"/>
    </source>
</evidence>
<dbReference type="EMBL" id="CP000747">
    <property type="protein sequence ID" value="ACG78550.1"/>
    <property type="molecule type" value="Genomic_DNA"/>
</dbReference>
<proteinExistence type="inferred from homology"/>
<dbReference type="PANTHER" id="PTHR32552">
    <property type="entry name" value="FERRICHROME IRON RECEPTOR-RELATED"/>
    <property type="match status" value="1"/>
</dbReference>
<accession>B4REM4</accession>
<protein>
    <submittedName>
        <fullName evidence="16">TonB-dependent receptor</fullName>
    </submittedName>
</protein>
<evidence type="ECO:0000256" key="12">
    <source>
        <dbReference type="RuleBase" id="RU003357"/>
    </source>
</evidence>
<dbReference type="HOGENOM" id="CLU_008287_15_0_5"/>
<evidence type="ECO:0000256" key="6">
    <source>
        <dbReference type="ARBA" id="ARBA00023004"/>
    </source>
</evidence>
<evidence type="ECO:0000259" key="14">
    <source>
        <dbReference type="Pfam" id="PF00593"/>
    </source>
</evidence>
<reference evidence="16 17" key="1">
    <citation type="journal article" date="2008" name="BMC Genomics">
        <title>Complete genome of Phenylobacterium zucineum - a novel facultative intracellular bacterium isolated from human erythroleukemia cell line K562.</title>
        <authorList>
            <person name="Luo Y."/>
            <person name="Xu X."/>
            <person name="Ding Z."/>
            <person name="Liu Z."/>
            <person name="Zhang B."/>
            <person name="Yan Z."/>
            <person name="Sun J."/>
            <person name="Hu S."/>
            <person name="Hu X."/>
        </authorList>
    </citation>
    <scope>NUCLEOTIDE SEQUENCE [LARGE SCALE GENOMIC DNA]</scope>
    <source>
        <strain evidence="16 17">HLK1</strain>
    </source>
</reference>
<keyword evidence="6" id="KW-0408">Iron</keyword>
<keyword evidence="9 11" id="KW-0472">Membrane</keyword>
<feature type="domain" description="TonB-dependent receptor-like beta-barrel" evidence="14">
    <location>
        <begin position="297"/>
        <end position="747"/>
    </location>
</feature>
<dbReference type="Pfam" id="PF07715">
    <property type="entry name" value="Plug"/>
    <property type="match status" value="1"/>
</dbReference>
<keyword evidence="5 11" id="KW-0812">Transmembrane</keyword>
<comment type="similarity">
    <text evidence="11 12">Belongs to the TonB-dependent receptor family.</text>
</comment>
<feature type="chain" id="PRO_5002825366" evidence="13">
    <location>
        <begin position="26"/>
        <end position="796"/>
    </location>
</feature>